<evidence type="ECO:0000259" key="2">
    <source>
        <dbReference type="Pfam" id="PF14317"/>
    </source>
</evidence>
<evidence type="ECO:0000313" key="3">
    <source>
        <dbReference type="EMBL" id="ATE54089.1"/>
    </source>
</evidence>
<keyword evidence="4" id="KW-1185">Reference proteome</keyword>
<gene>
    <name evidence="3" type="ORF">CNX65_12950</name>
</gene>
<sequence>MPVSMTITVPYDERLFKRTTQFLLRPQLNRLYVLGAVLVALGVAMLTLTTIDKVVGVVCVVLGPLLVFRIGRVTAAQALEAQWSATRAAFNLVIDDQWVSIAYPLAQMRCHWETVARVVEKPDVWYLMFTKSQAVPLPKNLMTPEQQAEFAALAAARTSVVPLRRASAQRA</sequence>
<reference evidence="3" key="1">
    <citation type="submission" date="2017-09" db="EMBL/GenBank/DDBJ databases">
        <title>Complete Genome Sequence of ansamitocin-producing Bacterium Actinosynnema pretiosum X47.</title>
        <authorList>
            <person name="Cao G."/>
            <person name="Zong G."/>
            <person name="Zhong C."/>
            <person name="Fu J."/>
        </authorList>
    </citation>
    <scope>NUCLEOTIDE SEQUENCE [LARGE SCALE GENOMIC DNA]</scope>
    <source>
        <strain evidence="3">X47</strain>
    </source>
</reference>
<dbReference type="AlphaFoldDB" id="A0A290Z533"/>
<feature type="transmembrane region" description="Helical" evidence="1">
    <location>
        <begin position="54"/>
        <end position="71"/>
    </location>
</feature>
<organism evidence="3 4">
    <name type="scientific">Actinosynnema pretiosum</name>
    <dbReference type="NCBI Taxonomy" id="42197"/>
    <lineage>
        <taxon>Bacteria</taxon>
        <taxon>Bacillati</taxon>
        <taxon>Actinomycetota</taxon>
        <taxon>Actinomycetes</taxon>
        <taxon>Pseudonocardiales</taxon>
        <taxon>Pseudonocardiaceae</taxon>
        <taxon>Actinosynnema</taxon>
    </lineage>
</organism>
<feature type="domain" description="YcxB-like C-terminal" evidence="2">
    <location>
        <begin position="94"/>
        <end position="153"/>
    </location>
</feature>
<name>A0A290Z533_9PSEU</name>
<feature type="transmembrane region" description="Helical" evidence="1">
    <location>
        <begin position="31"/>
        <end position="48"/>
    </location>
</feature>
<keyword evidence="1" id="KW-0812">Transmembrane</keyword>
<accession>A0A290Z533</accession>
<keyword evidence="1" id="KW-1133">Transmembrane helix</keyword>
<dbReference type="Pfam" id="PF14317">
    <property type="entry name" value="YcxB"/>
    <property type="match status" value="1"/>
</dbReference>
<proteinExistence type="predicted"/>
<evidence type="ECO:0000256" key="1">
    <source>
        <dbReference type="SAM" id="Phobius"/>
    </source>
</evidence>
<keyword evidence="1" id="KW-0472">Membrane</keyword>
<dbReference type="Proteomes" id="UP000218505">
    <property type="component" value="Chromosome"/>
</dbReference>
<dbReference type="KEGG" id="apre:CNX65_12950"/>
<dbReference type="InterPro" id="IPR025588">
    <property type="entry name" value="YcxB-like_C"/>
</dbReference>
<protein>
    <recommendedName>
        <fullName evidence="2">YcxB-like C-terminal domain-containing protein</fullName>
    </recommendedName>
</protein>
<evidence type="ECO:0000313" key="4">
    <source>
        <dbReference type="Proteomes" id="UP000218505"/>
    </source>
</evidence>
<dbReference type="EMBL" id="CP023445">
    <property type="protein sequence ID" value="ATE54089.1"/>
    <property type="molecule type" value="Genomic_DNA"/>
</dbReference>